<dbReference type="NCBIfam" id="NF043076">
    <property type="entry name" value="PHA_gran_PhaM"/>
    <property type="match status" value="1"/>
</dbReference>
<dbReference type="KEGG" id="xyk:GT347_15085"/>
<evidence type="ECO:0000313" key="2">
    <source>
        <dbReference type="EMBL" id="QHI99185.1"/>
    </source>
</evidence>
<proteinExistence type="predicted"/>
<dbReference type="Proteomes" id="UP000464787">
    <property type="component" value="Chromosome"/>
</dbReference>
<protein>
    <submittedName>
        <fullName evidence="2">Uncharacterized protein</fullName>
    </submittedName>
</protein>
<feature type="compositionally biased region" description="Pro residues" evidence="1">
    <location>
        <begin position="141"/>
        <end position="151"/>
    </location>
</feature>
<dbReference type="RefSeq" id="WP_160552966.1">
    <property type="nucleotide sequence ID" value="NZ_CP047650.1"/>
</dbReference>
<sequence>MSENKPFGFGAFVPGFDFLQGLVQSAAQGTTGGRPPGMPDWSKWVAPTLQPEEIEKRVSELKTVQFWLEQNAKALSATIQALEVQKMSLATLRSMNVPMQDFSQAFGFGQGGAAATAAAPTGGPGRYDDMFTQRPADAPAAPAPAPAPAPEPEAAAAPAPAASPAASPAVDPLQWWNALAGQFQQIAAGAMQEAAARAAQSPGLQDAARQAFDAAGRMAAEVASAAVKPAARPRAKAAPQAPARKQAAAVKKKAVPPRKQAAAAPARKKTAARKTRP</sequence>
<name>A0A857J8T6_9BURK</name>
<feature type="region of interest" description="Disordered" evidence="1">
    <location>
        <begin position="226"/>
        <end position="277"/>
    </location>
</feature>
<reference evidence="2 3" key="1">
    <citation type="submission" date="2020-01" db="EMBL/GenBank/DDBJ databases">
        <title>Genome sequencing of strain KACC 21265.</title>
        <authorList>
            <person name="Heo J."/>
            <person name="Kim S.-J."/>
            <person name="Kim J.-S."/>
            <person name="Hong S.-B."/>
            <person name="Kwon S.-W."/>
        </authorList>
    </citation>
    <scope>NUCLEOTIDE SEQUENCE [LARGE SCALE GENOMIC DNA]</scope>
    <source>
        <strain evidence="2 3">KACC 21265</strain>
    </source>
</reference>
<dbReference type="AlphaFoldDB" id="A0A857J8T6"/>
<dbReference type="EMBL" id="CP047650">
    <property type="protein sequence ID" value="QHI99185.1"/>
    <property type="molecule type" value="Genomic_DNA"/>
</dbReference>
<feature type="compositionally biased region" description="Basic residues" evidence="1">
    <location>
        <begin position="266"/>
        <end position="277"/>
    </location>
</feature>
<gene>
    <name evidence="2" type="ORF">GT347_15085</name>
</gene>
<feature type="compositionally biased region" description="Low complexity" evidence="1">
    <location>
        <begin position="226"/>
        <end position="249"/>
    </location>
</feature>
<accession>A0A857J8T6</accession>
<feature type="region of interest" description="Disordered" evidence="1">
    <location>
        <begin position="113"/>
        <end position="168"/>
    </location>
</feature>
<organism evidence="2 3">
    <name type="scientific">Xylophilus rhododendri</name>
    <dbReference type="NCBI Taxonomy" id="2697032"/>
    <lineage>
        <taxon>Bacteria</taxon>
        <taxon>Pseudomonadati</taxon>
        <taxon>Pseudomonadota</taxon>
        <taxon>Betaproteobacteria</taxon>
        <taxon>Burkholderiales</taxon>
        <taxon>Xylophilus</taxon>
    </lineage>
</organism>
<evidence type="ECO:0000313" key="3">
    <source>
        <dbReference type="Proteomes" id="UP000464787"/>
    </source>
</evidence>
<feature type="compositionally biased region" description="Low complexity" evidence="1">
    <location>
        <begin position="152"/>
        <end position="168"/>
    </location>
</feature>
<keyword evidence="3" id="KW-1185">Reference proteome</keyword>
<dbReference type="InterPro" id="IPR050026">
    <property type="entry name" value="PHA_gran_PhaM_N"/>
</dbReference>
<evidence type="ECO:0000256" key="1">
    <source>
        <dbReference type="SAM" id="MobiDB-lite"/>
    </source>
</evidence>